<dbReference type="EMBL" id="CP064750">
    <property type="protein sequence ID" value="QPC67823.1"/>
    <property type="molecule type" value="Genomic_DNA"/>
</dbReference>
<organism evidence="3 4">
    <name type="scientific">Fusarium culmorum</name>
    <dbReference type="NCBI Taxonomy" id="5516"/>
    <lineage>
        <taxon>Eukaryota</taxon>
        <taxon>Fungi</taxon>
        <taxon>Dikarya</taxon>
        <taxon>Ascomycota</taxon>
        <taxon>Pezizomycotina</taxon>
        <taxon>Sordariomycetes</taxon>
        <taxon>Hypocreomycetidae</taxon>
        <taxon>Hypocreales</taxon>
        <taxon>Nectriaceae</taxon>
        <taxon>Fusarium</taxon>
    </lineage>
</organism>
<dbReference type="InterPro" id="IPR029058">
    <property type="entry name" value="AB_hydrolase_fold"/>
</dbReference>
<dbReference type="SUPFAM" id="SSF53474">
    <property type="entry name" value="alpha/beta-Hydrolases"/>
    <property type="match status" value="1"/>
</dbReference>
<dbReference type="PANTHER" id="PTHR48081:SF8">
    <property type="entry name" value="ALPHA_BETA HYDROLASE FOLD-3 DOMAIN-CONTAINING PROTEIN-RELATED"/>
    <property type="match status" value="1"/>
</dbReference>
<sequence length="348" mass="38618">MGFMKTNCDYVDLTAPFTPLPKYGHYSKISTDYQQAEPEIRKAREAMNCLPDIPTIRTMMGGDPDAAMPPGGPDRYKDITTQLIDIPTRDGTEIELKVYKSHKVNKNAVLMYRMHGGGWCLGRHEVDGIENVYAAINPDIVVVSVDYRKAPEHPFPIPNNDCYDGLLWCKNNSDKLGVDPERIILSGGSAGGQLAASLALECMRDGITGVIAQALHFPASCHPKFFPTDKYEYGSYVQNCDDAILSARGLETFYDAYTPNVKPNYRHSPLLADSFKGLPPTLIQCAGVDPLRDDAFALAEALKSDGVEVDIYCYAGLPHWFPAVLPHITETSQFLQRYTDFAEKHSRS</sequence>
<accession>A0A7S8I0A3</accession>
<evidence type="ECO:0000259" key="2">
    <source>
        <dbReference type="Pfam" id="PF07859"/>
    </source>
</evidence>
<reference evidence="3" key="1">
    <citation type="submission" date="2020-11" db="EMBL/GenBank/DDBJ databases">
        <title>The chromosome-scale genome resource for two endophytic Fusarium species: F. culmorum and F. pseudograminearum.</title>
        <authorList>
            <person name="Yuan Z."/>
        </authorList>
    </citation>
    <scope>NUCLEOTIDE SEQUENCE</scope>
    <source>
        <strain evidence="3">Class2-1B</strain>
    </source>
</reference>
<dbReference type="Proteomes" id="UP000663297">
    <property type="component" value="Chromosome 4"/>
</dbReference>
<gene>
    <name evidence="3" type="ORF">HYE67_010054</name>
</gene>
<dbReference type="Gene3D" id="3.40.50.1820">
    <property type="entry name" value="alpha/beta hydrolase"/>
    <property type="match status" value="1"/>
</dbReference>
<protein>
    <recommendedName>
        <fullName evidence="2">Alpha/beta hydrolase fold-3 domain-containing protein</fullName>
    </recommendedName>
</protein>
<dbReference type="PANTHER" id="PTHR48081">
    <property type="entry name" value="AB HYDROLASE SUPERFAMILY PROTEIN C4A8.06C"/>
    <property type="match status" value="1"/>
</dbReference>
<dbReference type="Pfam" id="PF07859">
    <property type="entry name" value="Abhydrolase_3"/>
    <property type="match status" value="1"/>
</dbReference>
<dbReference type="InterPro" id="IPR050300">
    <property type="entry name" value="GDXG_lipolytic_enzyme"/>
</dbReference>
<name>A0A7S8I0A3_FUSCU</name>
<keyword evidence="1" id="KW-0378">Hydrolase</keyword>
<proteinExistence type="predicted"/>
<evidence type="ECO:0000256" key="1">
    <source>
        <dbReference type="ARBA" id="ARBA00022801"/>
    </source>
</evidence>
<dbReference type="InterPro" id="IPR013094">
    <property type="entry name" value="AB_hydrolase_3"/>
</dbReference>
<dbReference type="GO" id="GO:0016787">
    <property type="term" value="F:hydrolase activity"/>
    <property type="evidence" value="ECO:0007669"/>
    <property type="project" value="UniProtKB-KW"/>
</dbReference>
<dbReference type="AlphaFoldDB" id="A0A7S8I0A3"/>
<evidence type="ECO:0000313" key="3">
    <source>
        <dbReference type="EMBL" id="QPC67823.1"/>
    </source>
</evidence>
<feature type="domain" description="Alpha/beta hydrolase fold-3" evidence="2">
    <location>
        <begin position="114"/>
        <end position="321"/>
    </location>
</feature>
<evidence type="ECO:0000313" key="4">
    <source>
        <dbReference type="Proteomes" id="UP000663297"/>
    </source>
</evidence>